<feature type="compositionally biased region" description="Basic and acidic residues" evidence="1">
    <location>
        <begin position="26"/>
        <end position="39"/>
    </location>
</feature>
<name>A0A2P4Y0L5_9STRA</name>
<dbReference type="Proteomes" id="UP000237271">
    <property type="component" value="Unassembled WGS sequence"/>
</dbReference>
<keyword evidence="3" id="KW-1185">Reference proteome</keyword>
<dbReference type="EMBL" id="NCKW01006525">
    <property type="protein sequence ID" value="POM71338.1"/>
    <property type="molecule type" value="Genomic_DNA"/>
</dbReference>
<organism evidence="2 3">
    <name type="scientific">Phytophthora palmivora</name>
    <dbReference type="NCBI Taxonomy" id="4796"/>
    <lineage>
        <taxon>Eukaryota</taxon>
        <taxon>Sar</taxon>
        <taxon>Stramenopiles</taxon>
        <taxon>Oomycota</taxon>
        <taxon>Peronosporomycetes</taxon>
        <taxon>Peronosporales</taxon>
        <taxon>Peronosporaceae</taxon>
        <taxon>Phytophthora</taxon>
    </lineage>
</organism>
<protein>
    <submittedName>
        <fullName evidence="2">Uncharacterized protein</fullName>
    </submittedName>
</protein>
<sequence>MASCNLCLATSPQWREGAESSGDSQGFHRESDEESTKIKLEPGIEALAKGVSSQTLLSEAQ</sequence>
<evidence type="ECO:0000313" key="3">
    <source>
        <dbReference type="Proteomes" id="UP000237271"/>
    </source>
</evidence>
<gene>
    <name evidence="2" type="ORF">PHPALM_12102</name>
</gene>
<accession>A0A2P4Y0L5</accession>
<evidence type="ECO:0000313" key="2">
    <source>
        <dbReference type="EMBL" id="POM71338.1"/>
    </source>
</evidence>
<evidence type="ECO:0000256" key="1">
    <source>
        <dbReference type="SAM" id="MobiDB-lite"/>
    </source>
</evidence>
<dbReference type="OrthoDB" id="10409940at2759"/>
<proteinExistence type="predicted"/>
<comment type="caution">
    <text evidence="2">The sequence shown here is derived from an EMBL/GenBank/DDBJ whole genome shotgun (WGS) entry which is preliminary data.</text>
</comment>
<reference evidence="2 3" key="1">
    <citation type="journal article" date="2017" name="Genome Biol. Evol.">
        <title>Phytophthora megakarya and P. palmivora, closely related causal agents of cacao black pod rot, underwent increases in genome sizes and gene numbers by different mechanisms.</title>
        <authorList>
            <person name="Ali S.S."/>
            <person name="Shao J."/>
            <person name="Lary D.J."/>
            <person name="Kronmiller B."/>
            <person name="Shen D."/>
            <person name="Strem M.D."/>
            <person name="Amoako-Attah I."/>
            <person name="Akrofi A.Y."/>
            <person name="Begoude B.A."/>
            <person name="Ten Hoopen G.M."/>
            <person name="Coulibaly K."/>
            <person name="Kebe B.I."/>
            <person name="Melnick R.L."/>
            <person name="Guiltinan M.J."/>
            <person name="Tyler B.M."/>
            <person name="Meinhardt L.W."/>
            <person name="Bailey B.A."/>
        </authorList>
    </citation>
    <scope>NUCLEOTIDE SEQUENCE [LARGE SCALE GENOMIC DNA]</scope>
    <source>
        <strain evidence="3">sbr112.9</strain>
    </source>
</reference>
<feature type="region of interest" description="Disordered" evidence="1">
    <location>
        <begin position="13"/>
        <end position="39"/>
    </location>
</feature>
<dbReference type="AlphaFoldDB" id="A0A2P4Y0L5"/>